<dbReference type="SMART" id="SM00855">
    <property type="entry name" value="PGAM"/>
    <property type="match status" value="1"/>
</dbReference>
<evidence type="ECO:0000256" key="1">
    <source>
        <dbReference type="ARBA" id="ARBA00022801"/>
    </source>
</evidence>
<dbReference type="PANTHER" id="PTHR20935:SF1">
    <property type="entry name" value="SLL1549 PROTEIN"/>
    <property type="match status" value="1"/>
</dbReference>
<gene>
    <name evidence="2" type="primary">sixA</name>
    <name evidence="2" type="ordered locus">MODMU_3247</name>
</gene>
<dbReference type="KEGG" id="mmar:MODMU_3247"/>
<keyword evidence="1 2" id="KW-0378">Hydrolase</keyword>
<dbReference type="PANTHER" id="PTHR20935">
    <property type="entry name" value="PHOSPHOGLYCERATE MUTASE-RELATED"/>
    <property type="match status" value="1"/>
</dbReference>
<name>I4EZ47_MODI5</name>
<dbReference type="GO" id="GO:0016787">
    <property type="term" value="F:hydrolase activity"/>
    <property type="evidence" value="ECO:0007669"/>
    <property type="project" value="UniProtKB-KW"/>
</dbReference>
<dbReference type="HOGENOM" id="CLU_084603_2_1_11"/>
<dbReference type="CDD" id="cd07067">
    <property type="entry name" value="HP_PGM_like"/>
    <property type="match status" value="1"/>
</dbReference>
<keyword evidence="3" id="KW-1185">Reference proteome</keyword>
<evidence type="ECO:0000313" key="3">
    <source>
        <dbReference type="Proteomes" id="UP000006461"/>
    </source>
</evidence>
<dbReference type="OrthoDB" id="9810154at2"/>
<evidence type="ECO:0000313" key="2">
    <source>
        <dbReference type="EMBL" id="CCH88660.1"/>
    </source>
</evidence>
<dbReference type="InterPro" id="IPR051021">
    <property type="entry name" value="Mito_Ser/Thr_phosphatase"/>
</dbReference>
<reference evidence="2 3" key="1">
    <citation type="journal article" date="2012" name="J. Bacteriol.">
        <title>Genome Sequence of Radiation-Resistant Modestobacter marinus Strain BC501, a Representative Actinobacterium That Thrives on Calcareous Stone Surfaces.</title>
        <authorList>
            <person name="Normand P."/>
            <person name="Gury J."/>
            <person name="Pujic P."/>
            <person name="Chouaia B."/>
            <person name="Crotti E."/>
            <person name="Brusetti L."/>
            <person name="Daffonchio D."/>
            <person name="Vacherie B."/>
            <person name="Barbe V."/>
            <person name="Medigue C."/>
            <person name="Calteau A."/>
            <person name="Ghodhbane-Gtari F."/>
            <person name="Essoussi I."/>
            <person name="Nouioui I."/>
            <person name="Abbassi-Ghozzi I."/>
            <person name="Gtari M."/>
        </authorList>
    </citation>
    <scope>NUCLEOTIDE SEQUENCE [LARGE SCALE GENOMIC DNA]</scope>
    <source>
        <strain evidence="3">BC 501</strain>
    </source>
</reference>
<dbReference type="InterPro" id="IPR029033">
    <property type="entry name" value="His_PPase_superfam"/>
</dbReference>
<dbReference type="Pfam" id="PF00300">
    <property type="entry name" value="His_Phos_1"/>
    <property type="match status" value="1"/>
</dbReference>
<protein>
    <submittedName>
        <fullName evidence="2">Phosphohistidine phosphatase, SixA</fullName>
        <ecNumber evidence="2">3.1.3.-</ecNumber>
    </submittedName>
</protein>
<dbReference type="eggNOG" id="COG2062">
    <property type="taxonomic scope" value="Bacteria"/>
</dbReference>
<dbReference type="Gene3D" id="3.40.50.1240">
    <property type="entry name" value="Phosphoglycerate mutase-like"/>
    <property type="match status" value="1"/>
</dbReference>
<accession>I4EZ47</accession>
<dbReference type="Proteomes" id="UP000006461">
    <property type="component" value="Chromosome"/>
</dbReference>
<dbReference type="EC" id="3.1.3.-" evidence="2"/>
<dbReference type="SUPFAM" id="SSF53254">
    <property type="entry name" value="Phosphoglycerate mutase-like"/>
    <property type="match status" value="1"/>
</dbReference>
<organism evidence="2 3">
    <name type="scientific">Modestobacter italicus (strain DSM 44449 / CECT 9708 / BC 501)</name>
    <dbReference type="NCBI Taxonomy" id="2732864"/>
    <lineage>
        <taxon>Bacteria</taxon>
        <taxon>Bacillati</taxon>
        <taxon>Actinomycetota</taxon>
        <taxon>Actinomycetes</taxon>
        <taxon>Geodermatophilales</taxon>
        <taxon>Geodermatophilaceae</taxon>
        <taxon>Modestobacter</taxon>
    </lineage>
</organism>
<dbReference type="AlphaFoldDB" id="I4EZ47"/>
<dbReference type="InterPro" id="IPR013078">
    <property type="entry name" value="His_Pase_superF_clade-1"/>
</dbReference>
<proteinExistence type="predicted"/>
<dbReference type="OMA" id="HAKSDWP"/>
<dbReference type="STRING" id="477641.MODMU_3247"/>
<dbReference type="EMBL" id="FO203431">
    <property type="protein sequence ID" value="CCH88660.1"/>
    <property type="molecule type" value="Genomic_DNA"/>
</dbReference>
<sequence>MQQRRLVFVRHAQAAAAPVDVDRPLTPHGRERAAALGSWLAASGLVPDRVLVSPATRARETWEGAGAGQRPVVDERVYDNTAEALLEAVRETPADVAVLAVVGHNPSIGELTAALDDGAGDPAARRDAAAGFPTGGVVVFDLDRPFAELAPGTARLVAFAVPGS</sequence>